<organism evidence="17 18">
    <name type="scientific">Rahnella sikkimica</name>
    <dbReference type="NCBI Taxonomy" id="1805933"/>
    <lineage>
        <taxon>Bacteria</taxon>
        <taxon>Pseudomonadati</taxon>
        <taxon>Pseudomonadota</taxon>
        <taxon>Gammaproteobacteria</taxon>
        <taxon>Enterobacterales</taxon>
        <taxon>Yersiniaceae</taxon>
        <taxon>Rahnella</taxon>
    </lineage>
</organism>
<protein>
    <submittedName>
        <fullName evidence="17">TonB-dependent siderophore receptor</fullName>
    </submittedName>
</protein>
<dbReference type="FunFam" id="2.170.130.10:FF:000010">
    <property type="entry name" value="Ferripyoverdine receptor"/>
    <property type="match status" value="1"/>
</dbReference>
<dbReference type="Gene3D" id="2.170.130.10">
    <property type="entry name" value="TonB-dependent receptor, plug domain"/>
    <property type="match status" value="1"/>
</dbReference>
<dbReference type="PANTHER" id="PTHR32552">
    <property type="entry name" value="FERRICHROME IRON RECEPTOR-RELATED"/>
    <property type="match status" value="1"/>
</dbReference>
<dbReference type="Pfam" id="PF00593">
    <property type="entry name" value="TonB_dep_Rec_b-barrel"/>
    <property type="match status" value="1"/>
</dbReference>
<proteinExistence type="inferred from homology"/>
<keyword evidence="12 17" id="KW-0675">Receptor</keyword>
<dbReference type="PANTHER" id="PTHR32552:SF74">
    <property type="entry name" value="HYDROXAMATE SIDEROPHORE RECEPTOR FHUE"/>
    <property type="match status" value="1"/>
</dbReference>
<dbReference type="InterPro" id="IPR037066">
    <property type="entry name" value="Plug_dom_sf"/>
</dbReference>
<dbReference type="EMBL" id="CP019064">
    <property type="protein sequence ID" value="AVF38027.1"/>
    <property type="molecule type" value="Genomic_DNA"/>
</dbReference>
<dbReference type="GO" id="GO:0015344">
    <property type="term" value="F:siderophore uptake transmembrane transporter activity"/>
    <property type="evidence" value="ECO:0007669"/>
    <property type="project" value="TreeGrafter"/>
</dbReference>
<evidence type="ECO:0000256" key="7">
    <source>
        <dbReference type="ARBA" id="ARBA00022729"/>
    </source>
</evidence>
<dbReference type="InterPro" id="IPR012910">
    <property type="entry name" value="Plug_dom"/>
</dbReference>
<keyword evidence="11 14" id="KW-0472">Membrane</keyword>
<keyword evidence="3 14" id="KW-0813">Transport</keyword>
<dbReference type="RefSeq" id="WP_226790149.1">
    <property type="nucleotide sequence ID" value="NZ_CP019064.1"/>
</dbReference>
<keyword evidence="7" id="KW-0732">Signal</keyword>
<dbReference type="NCBIfam" id="TIGR01783">
    <property type="entry name" value="TonB-siderophor"/>
    <property type="match status" value="1"/>
</dbReference>
<keyword evidence="17" id="KW-0614">Plasmid</keyword>
<evidence type="ECO:0000313" key="17">
    <source>
        <dbReference type="EMBL" id="AVF38027.1"/>
    </source>
</evidence>
<evidence type="ECO:0000256" key="1">
    <source>
        <dbReference type="ARBA" id="ARBA00004571"/>
    </source>
</evidence>
<feature type="domain" description="Secretin/TonB short N-terminal" evidence="16">
    <location>
        <begin position="73"/>
        <end position="124"/>
    </location>
</feature>
<dbReference type="Gene3D" id="3.55.50.30">
    <property type="match status" value="1"/>
</dbReference>
<dbReference type="InterPro" id="IPR011662">
    <property type="entry name" value="Secretin/TonB_short_N"/>
</dbReference>
<evidence type="ECO:0000256" key="15">
    <source>
        <dbReference type="RuleBase" id="RU003357"/>
    </source>
</evidence>
<dbReference type="AlphaFoldDB" id="A0A2L1UYQ5"/>
<evidence type="ECO:0000256" key="13">
    <source>
        <dbReference type="ARBA" id="ARBA00023237"/>
    </source>
</evidence>
<evidence type="ECO:0000256" key="8">
    <source>
        <dbReference type="ARBA" id="ARBA00023004"/>
    </source>
</evidence>
<reference evidence="18" key="1">
    <citation type="submission" date="2017-01" db="EMBL/GenBank/DDBJ databases">
        <title>Genome sequence of Rouxiella sp. ERMR1:05.</title>
        <authorList>
            <person name="Kumar R."/>
            <person name="Singh D."/>
            <person name="Kumar S."/>
        </authorList>
    </citation>
    <scope>NUCLEOTIDE SEQUENCE [LARGE SCALE GENOMIC DNA]</scope>
    <source>
        <strain evidence="18">ERMR1:05</strain>
        <plasmid evidence="18">unnamed2</plasmid>
    </source>
</reference>
<evidence type="ECO:0000256" key="10">
    <source>
        <dbReference type="ARBA" id="ARBA00023077"/>
    </source>
</evidence>
<sequence>MSPSSQNDLPRALRSKPLATFMHMMLYVPALSFATSMVTSVHAAEITARQNVYAIPAAPLASQLNQFAAQSGIYLASDATLTNGLSGTALNGTFTITEGLSRLLTSHGLQADQQSNGSYVLNKIPEGEELVVVGKIDYGSMTEDTRSYTTHSMSAATRLNLSPRETPQSVSVVTRQRMNDQNMTSLDDAMRQVTGVNVINESSYQSRYQSRGFTMDNIQEDGISSSFQNSLAGMGYAEASTESPDLAIYDHLEVLRGASGLTQGSGEPGGTVNMVRKRPTYDFRTSLSASAGSWDNYRSEVDISGPLNDDASLRGRLVGVLQKKDSFTDYVNSERQVLFGTMAYDLTPQTTLTTGISWQKTDTVPNLYGVPMSTDYSSLNLPRSTFLGASWNNITFEKTNGFAELEHYFDNEWVAKSSLNYTSASAQGKFIGVYGNGTQGVNDSGDARLNNYLQRHNRSSQYGLNVNLSGPFEFLKREHELVLGGDYQKENFSNLFGSLSNTSKVNIYSWDPESLSEPDWDYTRRYQYNVYQRGLYATTRLSLANDWKLILGSRYSDFTYDSYFTNLTTGAMTGHSNYKVKGKTIPYGGLLWDFAKDYTWYLSYSEIYKPQSTQDASGNFLPPVTGSNYETGVKGEFFEGALNASIALFRIIQENNAMSGVGCDDCYIADGKVQSQGIEMEVSGQLAEGWQVYSGYTLNNSKYLEAADTQKGTNFSKHTPQHLIRVYNSYQFPGRWEKWSAGAGLTAQTSTTTNYDVSQGGYTLFNANIGYQYNKQIRLSLNGNNLTDKEYYVGVSNRHRGGNNFYGDPRNFMLNVKWVY</sequence>
<comment type="subcellular location">
    <subcellularLocation>
        <location evidence="1 14">Cell outer membrane</location>
        <topology evidence="1 14">Multi-pass membrane protein</topology>
    </subcellularLocation>
</comment>
<geneLocation type="plasmid" evidence="17 18">
    <name>unnamed2</name>
</geneLocation>
<keyword evidence="4 14" id="KW-1134">Transmembrane beta strand</keyword>
<dbReference type="GO" id="GO:0009279">
    <property type="term" value="C:cell outer membrane"/>
    <property type="evidence" value="ECO:0007669"/>
    <property type="project" value="UniProtKB-SubCell"/>
</dbReference>
<dbReference type="GO" id="GO:0038023">
    <property type="term" value="F:signaling receptor activity"/>
    <property type="evidence" value="ECO:0007669"/>
    <property type="project" value="InterPro"/>
</dbReference>
<dbReference type="Proteomes" id="UP000239197">
    <property type="component" value="Plasmid unnamed2"/>
</dbReference>
<keyword evidence="13 14" id="KW-0998">Cell outer membrane</keyword>
<dbReference type="SUPFAM" id="SSF56935">
    <property type="entry name" value="Porins"/>
    <property type="match status" value="1"/>
</dbReference>
<evidence type="ECO:0000256" key="14">
    <source>
        <dbReference type="PROSITE-ProRule" id="PRU01360"/>
    </source>
</evidence>
<keyword evidence="6 14" id="KW-0812">Transmembrane</keyword>
<dbReference type="InterPro" id="IPR039426">
    <property type="entry name" value="TonB-dep_rcpt-like"/>
</dbReference>
<evidence type="ECO:0000256" key="4">
    <source>
        <dbReference type="ARBA" id="ARBA00022452"/>
    </source>
</evidence>
<evidence type="ECO:0000256" key="12">
    <source>
        <dbReference type="ARBA" id="ARBA00023170"/>
    </source>
</evidence>
<accession>A0A2L1UYQ5</accession>
<keyword evidence="8" id="KW-0408">Iron</keyword>
<dbReference type="KEGG" id="rox:BV494_24290"/>
<name>A0A2L1UYQ5_9GAMM</name>
<evidence type="ECO:0000256" key="5">
    <source>
        <dbReference type="ARBA" id="ARBA00022496"/>
    </source>
</evidence>
<evidence type="ECO:0000256" key="9">
    <source>
        <dbReference type="ARBA" id="ARBA00023065"/>
    </source>
</evidence>
<dbReference type="CDD" id="cd01347">
    <property type="entry name" value="ligand_gated_channel"/>
    <property type="match status" value="1"/>
</dbReference>
<comment type="similarity">
    <text evidence="2 14 15">Belongs to the TonB-dependent receptor family.</text>
</comment>
<evidence type="ECO:0000313" key="18">
    <source>
        <dbReference type="Proteomes" id="UP000239197"/>
    </source>
</evidence>
<keyword evidence="18" id="KW-1185">Reference proteome</keyword>
<gene>
    <name evidence="17" type="ORF">BV494_24290</name>
</gene>
<dbReference type="InterPro" id="IPR000531">
    <property type="entry name" value="Beta-barrel_TonB"/>
</dbReference>
<dbReference type="Gene3D" id="2.40.170.20">
    <property type="entry name" value="TonB-dependent receptor, beta-barrel domain"/>
    <property type="match status" value="1"/>
</dbReference>
<evidence type="ECO:0000256" key="6">
    <source>
        <dbReference type="ARBA" id="ARBA00022692"/>
    </source>
</evidence>
<dbReference type="InterPro" id="IPR010105">
    <property type="entry name" value="TonB_sidphr_rcpt"/>
</dbReference>
<keyword evidence="5" id="KW-0410">Iron transport</keyword>
<evidence type="ECO:0000259" key="16">
    <source>
        <dbReference type="SMART" id="SM00965"/>
    </source>
</evidence>
<evidence type="ECO:0000256" key="11">
    <source>
        <dbReference type="ARBA" id="ARBA00023136"/>
    </source>
</evidence>
<evidence type="ECO:0000256" key="2">
    <source>
        <dbReference type="ARBA" id="ARBA00009810"/>
    </source>
</evidence>
<dbReference type="InterPro" id="IPR036942">
    <property type="entry name" value="Beta-barrel_TonB_sf"/>
</dbReference>
<keyword evidence="9" id="KW-0406">Ion transport</keyword>
<keyword evidence="10 15" id="KW-0798">TonB box</keyword>
<evidence type="ECO:0000256" key="3">
    <source>
        <dbReference type="ARBA" id="ARBA00022448"/>
    </source>
</evidence>
<dbReference type="Pfam" id="PF07715">
    <property type="entry name" value="Plug"/>
    <property type="match status" value="1"/>
</dbReference>
<dbReference type="GO" id="GO:0015891">
    <property type="term" value="P:siderophore transport"/>
    <property type="evidence" value="ECO:0007669"/>
    <property type="project" value="InterPro"/>
</dbReference>
<dbReference type="SMART" id="SM00965">
    <property type="entry name" value="STN"/>
    <property type="match status" value="1"/>
</dbReference>
<dbReference type="PROSITE" id="PS52016">
    <property type="entry name" value="TONB_DEPENDENT_REC_3"/>
    <property type="match status" value="1"/>
</dbReference>